<dbReference type="GO" id="GO:0006355">
    <property type="term" value="P:regulation of DNA-templated transcription"/>
    <property type="evidence" value="ECO:0007669"/>
    <property type="project" value="InterPro"/>
</dbReference>
<dbReference type="GO" id="GO:0000156">
    <property type="term" value="F:phosphorelay response regulator activity"/>
    <property type="evidence" value="ECO:0007669"/>
    <property type="project" value="TreeGrafter"/>
</dbReference>
<dbReference type="PANTHER" id="PTHR48111:SF1">
    <property type="entry name" value="TWO-COMPONENT RESPONSE REGULATOR ORR33"/>
    <property type="match status" value="1"/>
</dbReference>
<dbReference type="Gene3D" id="1.10.10.10">
    <property type="entry name" value="Winged helix-like DNA-binding domain superfamily/Winged helix DNA-binding domain"/>
    <property type="match status" value="1"/>
</dbReference>
<dbReference type="eggNOG" id="COG0745">
    <property type="taxonomic scope" value="Bacteria"/>
</dbReference>
<evidence type="ECO:0000256" key="4">
    <source>
        <dbReference type="ARBA" id="ARBA00023125"/>
    </source>
</evidence>
<dbReference type="EMBL" id="CP000087">
    <property type="protein sequence ID" value="ABE04204.1"/>
    <property type="molecule type" value="Genomic_DNA"/>
</dbReference>
<dbReference type="PROSITE" id="PS51755">
    <property type="entry name" value="OMPR_PHOB"/>
    <property type="match status" value="1"/>
</dbReference>
<dbReference type="SUPFAM" id="SSF52172">
    <property type="entry name" value="CheY-like"/>
    <property type="match status" value="1"/>
</dbReference>
<dbReference type="PANTHER" id="PTHR48111">
    <property type="entry name" value="REGULATOR OF RPOS"/>
    <property type="match status" value="1"/>
</dbReference>
<dbReference type="SMART" id="SM00862">
    <property type="entry name" value="Trans_reg_C"/>
    <property type="match status" value="1"/>
</dbReference>
<dbReference type="SUPFAM" id="SSF46894">
    <property type="entry name" value="C-terminal effector domain of the bipartite response regulators"/>
    <property type="match status" value="1"/>
</dbReference>
<sequence>MLDKLLPQLLIIEEENKKSINISLCNDIERAGFNITRIINIEKILNYFFYEPLAIIVTNAELQENPMVTVSNIRKIDRLSSTPIIFLSSTKQLNLMEIDDLISFFYKPFLSDQIIHFLKNLLRRSKTILQDNIIKFKNISIDLNAERVYKGKETIRLGPTEFKILRLFLQSPDSVYSRREIMRYLWEDDESFNQRLIDVHINRIRDALGKDSPIIKTVRFIGYSLNKDIVESDT</sequence>
<dbReference type="CDD" id="cd00383">
    <property type="entry name" value="trans_reg_C"/>
    <property type="match status" value="1"/>
</dbReference>
<keyword evidence="2" id="KW-0902">Two-component regulatory system</keyword>
<proteinExistence type="predicted"/>
<keyword evidence="4 6" id="KW-0238">DNA-binding</keyword>
<dbReference type="InterPro" id="IPR011006">
    <property type="entry name" value="CheY-like_superfamily"/>
</dbReference>
<dbReference type="InterPro" id="IPR039420">
    <property type="entry name" value="WalR-like"/>
</dbReference>
<evidence type="ECO:0000256" key="6">
    <source>
        <dbReference type="PROSITE-ProRule" id="PRU01091"/>
    </source>
</evidence>
<dbReference type="RefSeq" id="WP_011476819.1">
    <property type="nucleotide sequence ID" value="NC_007940.1"/>
</dbReference>
<dbReference type="InterPro" id="IPR001867">
    <property type="entry name" value="OmpR/PhoB-type_DNA-bd"/>
</dbReference>
<evidence type="ECO:0000256" key="2">
    <source>
        <dbReference type="ARBA" id="ARBA00023012"/>
    </source>
</evidence>
<keyword evidence="5" id="KW-0804">Transcription</keyword>
<keyword evidence="3" id="KW-0805">Transcription regulation</keyword>
<evidence type="ECO:0000256" key="5">
    <source>
        <dbReference type="ARBA" id="ARBA00023163"/>
    </source>
</evidence>
<dbReference type="Gene3D" id="3.40.50.2300">
    <property type="match status" value="1"/>
</dbReference>
<evidence type="ECO:0000313" key="8">
    <source>
        <dbReference type="EMBL" id="ABE04204.1"/>
    </source>
</evidence>
<organism evidence="8 9">
    <name type="scientific">Rickettsia bellii (strain RML369-C)</name>
    <dbReference type="NCBI Taxonomy" id="336407"/>
    <lineage>
        <taxon>Bacteria</taxon>
        <taxon>Pseudomonadati</taxon>
        <taxon>Pseudomonadota</taxon>
        <taxon>Alphaproteobacteria</taxon>
        <taxon>Rickettsiales</taxon>
        <taxon>Rickettsiaceae</taxon>
        <taxon>Rickettsieae</taxon>
        <taxon>Rickettsia</taxon>
        <taxon>belli group</taxon>
    </lineage>
</organism>
<feature type="DNA-binding region" description="OmpR/PhoB-type" evidence="6">
    <location>
        <begin position="131"/>
        <end position="227"/>
    </location>
</feature>
<dbReference type="Pfam" id="PF00486">
    <property type="entry name" value="Trans_reg_C"/>
    <property type="match status" value="1"/>
</dbReference>
<dbReference type="Proteomes" id="UP000001951">
    <property type="component" value="Chromosome"/>
</dbReference>
<dbReference type="InterPro" id="IPR016032">
    <property type="entry name" value="Sig_transdc_resp-reg_C-effctor"/>
</dbReference>
<gene>
    <name evidence="8" type="ordered locus">RBE_0123</name>
</gene>
<feature type="domain" description="OmpR/PhoB-type" evidence="7">
    <location>
        <begin position="131"/>
        <end position="227"/>
    </location>
</feature>
<evidence type="ECO:0000313" key="9">
    <source>
        <dbReference type="Proteomes" id="UP000001951"/>
    </source>
</evidence>
<accession>Q1RKB0</accession>
<reference evidence="8 9" key="1">
    <citation type="journal article" date="2006" name="PLoS Genet.">
        <title>Genome sequence of Rickettsia bellii illuminates the role of amoebae in gene exchanges between intracellular pathogens.</title>
        <authorList>
            <person name="Ogata H."/>
            <person name="La Scola B."/>
            <person name="Audic S."/>
            <person name="Renesto P."/>
            <person name="Blanc G."/>
            <person name="Robert C."/>
            <person name="Fournier P.-E."/>
            <person name="Claverie J.-M."/>
            <person name="Raoult D."/>
        </authorList>
    </citation>
    <scope>NUCLEOTIDE SEQUENCE [LARGE SCALE GENOMIC DNA]</scope>
    <source>
        <strain evidence="8 9">RML369-C</strain>
    </source>
</reference>
<evidence type="ECO:0000256" key="3">
    <source>
        <dbReference type="ARBA" id="ARBA00023015"/>
    </source>
</evidence>
<dbReference type="InterPro" id="IPR036388">
    <property type="entry name" value="WH-like_DNA-bd_sf"/>
</dbReference>
<protein>
    <submittedName>
        <fullName evidence="8">Response regulator</fullName>
    </submittedName>
</protein>
<dbReference type="GO" id="GO:0000976">
    <property type="term" value="F:transcription cis-regulatory region binding"/>
    <property type="evidence" value="ECO:0007669"/>
    <property type="project" value="TreeGrafter"/>
</dbReference>
<dbReference type="AlphaFoldDB" id="Q1RKB0"/>
<evidence type="ECO:0000259" key="7">
    <source>
        <dbReference type="PROSITE" id="PS51755"/>
    </source>
</evidence>
<dbReference type="HOGENOM" id="CLU_1114922_0_0_5"/>
<dbReference type="GO" id="GO:0032993">
    <property type="term" value="C:protein-DNA complex"/>
    <property type="evidence" value="ECO:0007669"/>
    <property type="project" value="TreeGrafter"/>
</dbReference>
<dbReference type="GO" id="GO:0005829">
    <property type="term" value="C:cytosol"/>
    <property type="evidence" value="ECO:0007669"/>
    <property type="project" value="TreeGrafter"/>
</dbReference>
<dbReference type="OrthoDB" id="7160822at2"/>
<name>Q1RKB0_RICBR</name>
<dbReference type="KEGG" id="rbe:RBE_0123"/>
<evidence type="ECO:0000256" key="1">
    <source>
        <dbReference type="ARBA" id="ARBA00022553"/>
    </source>
</evidence>
<keyword evidence="1" id="KW-0597">Phosphoprotein</keyword>